<dbReference type="Pfam" id="PF08880">
    <property type="entry name" value="QLQ"/>
    <property type="match status" value="1"/>
</dbReference>
<reference evidence="9" key="1">
    <citation type="submission" date="2020-06" db="EMBL/GenBank/DDBJ databases">
        <authorList>
            <person name="Li T."/>
            <person name="Hu X."/>
            <person name="Zhang T."/>
            <person name="Song X."/>
            <person name="Zhang H."/>
            <person name="Dai N."/>
            <person name="Sheng W."/>
            <person name="Hou X."/>
            <person name="Wei L."/>
        </authorList>
    </citation>
    <scope>NUCLEOTIDE SEQUENCE</scope>
    <source>
        <strain evidence="9">G02</strain>
        <tissue evidence="9">Leaf</tissue>
    </source>
</reference>
<keyword evidence="5" id="KW-0010">Activator</keyword>
<organism evidence="9">
    <name type="scientific">Sesamum radiatum</name>
    <name type="common">Black benniseed</name>
    <dbReference type="NCBI Taxonomy" id="300843"/>
    <lineage>
        <taxon>Eukaryota</taxon>
        <taxon>Viridiplantae</taxon>
        <taxon>Streptophyta</taxon>
        <taxon>Embryophyta</taxon>
        <taxon>Tracheophyta</taxon>
        <taxon>Spermatophyta</taxon>
        <taxon>Magnoliopsida</taxon>
        <taxon>eudicotyledons</taxon>
        <taxon>Gunneridae</taxon>
        <taxon>Pentapetalae</taxon>
        <taxon>asterids</taxon>
        <taxon>lamiids</taxon>
        <taxon>Lamiales</taxon>
        <taxon>Pedaliaceae</taxon>
        <taxon>Sesamum</taxon>
    </lineage>
</organism>
<feature type="short sequence motif" description="Bipartite nuclear localization signal" evidence="4">
    <location>
        <begin position="161"/>
        <end position="168"/>
    </location>
</feature>
<dbReference type="Pfam" id="PF08879">
    <property type="entry name" value="WRC"/>
    <property type="match status" value="1"/>
</dbReference>
<evidence type="ECO:0000313" key="9">
    <source>
        <dbReference type="EMBL" id="KAL0407991.1"/>
    </source>
</evidence>
<dbReference type="GO" id="GO:0005524">
    <property type="term" value="F:ATP binding"/>
    <property type="evidence" value="ECO:0007669"/>
    <property type="project" value="UniProtKB-UniRule"/>
</dbReference>
<comment type="similarity">
    <text evidence="2 5">Belongs to the GRF family.</text>
</comment>
<feature type="short sequence motif" description="Bipartite nuclear localization signal" evidence="4">
    <location>
        <begin position="133"/>
        <end position="143"/>
    </location>
</feature>
<evidence type="ECO:0000256" key="4">
    <source>
        <dbReference type="PROSITE-ProRule" id="PRU01002"/>
    </source>
</evidence>
<dbReference type="PROSITE" id="PS51667">
    <property type="entry name" value="WRC"/>
    <property type="match status" value="1"/>
</dbReference>
<dbReference type="GO" id="GO:0006351">
    <property type="term" value="P:DNA-templated transcription"/>
    <property type="evidence" value="ECO:0007669"/>
    <property type="project" value="UniProtKB-UniRule"/>
</dbReference>
<evidence type="ECO:0000259" key="7">
    <source>
        <dbReference type="PROSITE" id="PS51666"/>
    </source>
</evidence>
<dbReference type="EMBL" id="JACGWJ010000007">
    <property type="protein sequence ID" value="KAL0407991.1"/>
    <property type="molecule type" value="Genomic_DNA"/>
</dbReference>
<dbReference type="GO" id="GO:0006355">
    <property type="term" value="P:regulation of DNA-templated transcription"/>
    <property type="evidence" value="ECO:0007669"/>
    <property type="project" value="InterPro"/>
</dbReference>
<evidence type="ECO:0000259" key="8">
    <source>
        <dbReference type="PROSITE" id="PS51667"/>
    </source>
</evidence>
<evidence type="ECO:0000256" key="3">
    <source>
        <dbReference type="ARBA" id="ARBA00023242"/>
    </source>
</evidence>
<feature type="domain" description="QLQ" evidence="7">
    <location>
        <begin position="67"/>
        <end position="102"/>
    </location>
</feature>
<dbReference type="PANTHER" id="PTHR31602:SF8">
    <property type="entry name" value="GROWTH-REGULATING FACTOR 5"/>
    <property type="match status" value="1"/>
</dbReference>
<feature type="compositionally biased region" description="Polar residues" evidence="6">
    <location>
        <begin position="172"/>
        <end position="185"/>
    </location>
</feature>
<comment type="domain">
    <text evidence="5">The QLQ domain and WRC domain may be involved in protein-protein interaction and DNA-binding, respectively.</text>
</comment>
<evidence type="ECO:0000256" key="5">
    <source>
        <dbReference type="RuleBase" id="RU367127"/>
    </source>
</evidence>
<dbReference type="InterPro" id="IPR014978">
    <property type="entry name" value="Gln-Leu-Gln_QLQ"/>
</dbReference>
<evidence type="ECO:0000256" key="6">
    <source>
        <dbReference type="SAM" id="MobiDB-lite"/>
    </source>
</evidence>
<dbReference type="InterPro" id="IPR031137">
    <property type="entry name" value="GRF"/>
</dbReference>
<sequence>MLTVDADSLEVTGGLDTAGSKLVIGEKGGKRVESRGGKMSGIAPASMVGVRVAAGGVEVGYGGYRAPFTAVQWQELEQQAMIYKYLVAGLPVPPDLVMPIRRGFEALSARFGHHPSLGYGSYYGKKFDPEPGRCRRTDGKKWRCSKDAHTDSKYCERHMHRGRNRSRKPVESHSTSQSLSAAISHVSTGCRSNSGSVQGSSSGSFQRMPLYSVVSSGLSSVGSNVTKLQTEPVTYGIDVKEFRSIHGLTPAPNDHNSYPEASGCVGSLGLSSSAGSGTWRLMPSQVSSSSSFKLKSDSQLLNHSSAEQSMSRAFQPIDAKQQEQHCFFGSHVGLSEPVKQEQHPVHPFFSEWPTTKESWSNLDTDGSNENVFSSTQLSISIPTTSCYFSSRSAYSTNGANVIPLCVFHVFFLK</sequence>
<feature type="domain" description="WRC" evidence="8">
    <location>
        <begin position="128"/>
        <end position="172"/>
    </location>
</feature>
<keyword evidence="5" id="KW-0805">Transcription regulation</keyword>
<protein>
    <recommendedName>
        <fullName evidence="5">Growth-regulating factor</fullName>
    </recommendedName>
</protein>
<comment type="function">
    <text evidence="5">Transcription activator.</text>
</comment>
<accession>A0AAW2TSS6</accession>
<keyword evidence="5" id="KW-0804">Transcription</keyword>
<dbReference type="GO" id="GO:0005634">
    <property type="term" value="C:nucleus"/>
    <property type="evidence" value="ECO:0007669"/>
    <property type="project" value="UniProtKB-SubCell"/>
</dbReference>
<reference evidence="9" key="2">
    <citation type="journal article" date="2024" name="Plant">
        <title>Genomic evolution and insights into agronomic trait innovations of Sesamum species.</title>
        <authorList>
            <person name="Miao H."/>
            <person name="Wang L."/>
            <person name="Qu L."/>
            <person name="Liu H."/>
            <person name="Sun Y."/>
            <person name="Le M."/>
            <person name="Wang Q."/>
            <person name="Wei S."/>
            <person name="Zheng Y."/>
            <person name="Lin W."/>
            <person name="Duan Y."/>
            <person name="Cao H."/>
            <person name="Xiong S."/>
            <person name="Wang X."/>
            <person name="Wei L."/>
            <person name="Li C."/>
            <person name="Ma Q."/>
            <person name="Ju M."/>
            <person name="Zhao R."/>
            <person name="Li G."/>
            <person name="Mu C."/>
            <person name="Tian Q."/>
            <person name="Mei H."/>
            <person name="Zhang T."/>
            <person name="Gao T."/>
            <person name="Zhang H."/>
        </authorList>
    </citation>
    <scope>NUCLEOTIDE SEQUENCE</scope>
    <source>
        <strain evidence="9">G02</strain>
    </source>
</reference>
<feature type="compositionally biased region" description="Basic residues" evidence="6">
    <location>
        <begin position="158"/>
        <end position="167"/>
    </location>
</feature>
<dbReference type="GO" id="GO:0099402">
    <property type="term" value="P:plant organ development"/>
    <property type="evidence" value="ECO:0007669"/>
    <property type="project" value="UniProtKB-ARBA"/>
</dbReference>
<comment type="caution">
    <text evidence="9">The sequence shown here is derived from an EMBL/GenBank/DDBJ whole genome shotgun (WGS) entry which is preliminary data.</text>
</comment>
<comment type="subcellular location">
    <subcellularLocation>
        <location evidence="1 4 5">Nucleus</location>
    </subcellularLocation>
</comment>
<dbReference type="PANTHER" id="PTHR31602">
    <property type="entry name" value="GROWTH-REGULATING FACTOR 5"/>
    <property type="match status" value="1"/>
</dbReference>
<gene>
    <name evidence="9" type="ORF">Sradi_1733500</name>
</gene>
<keyword evidence="3 4" id="KW-0539">Nucleus</keyword>
<proteinExistence type="inferred from homology"/>
<name>A0AAW2TSS6_SESRA</name>
<evidence type="ECO:0000256" key="1">
    <source>
        <dbReference type="ARBA" id="ARBA00004123"/>
    </source>
</evidence>
<evidence type="ECO:0000256" key="2">
    <source>
        <dbReference type="ARBA" id="ARBA00008122"/>
    </source>
</evidence>
<dbReference type="InterPro" id="IPR014977">
    <property type="entry name" value="WRC_dom"/>
</dbReference>
<dbReference type="SMART" id="SM00951">
    <property type="entry name" value="QLQ"/>
    <property type="match status" value="1"/>
</dbReference>
<feature type="region of interest" description="Disordered" evidence="6">
    <location>
        <begin position="157"/>
        <end position="185"/>
    </location>
</feature>
<dbReference type="PROSITE" id="PS51666">
    <property type="entry name" value="QLQ"/>
    <property type="match status" value="1"/>
</dbReference>
<dbReference type="AlphaFoldDB" id="A0AAW2TSS6"/>